<keyword evidence="2" id="KW-1185">Reference proteome</keyword>
<protein>
    <submittedName>
        <fullName evidence="1">Uncharacterized protein</fullName>
    </submittedName>
</protein>
<evidence type="ECO:0000313" key="1">
    <source>
        <dbReference type="EMBL" id="CAL1240418.1"/>
    </source>
</evidence>
<organism evidence="1 2">
    <name type="scientific">Candidatus Methylocalor cossyra</name>
    <dbReference type="NCBI Taxonomy" id="3108543"/>
    <lineage>
        <taxon>Bacteria</taxon>
        <taxon>Pseudomonadati</taxon>
        <taxon>Pseudomonadota</taxon>
        <taxon>Gammaproteobacteria</taxon>
        <taxon>Methylococcales</taxon>
        <taxon>Methylococcaceae</taxon>
        <taxon>Candidatus Methylocalor</taxon>
    </lineage>
</organism>
<reference evidence="1 2" key="1">
    <citation type="submission" date="2024-04" db="EMBL/GenBank/DDBJ databases">
        <authorList>
            <person name="Cremers G."/>
        </authorList>
    </citation>
    <scope>NUCLEOTIDE SEQUENCE [LARGE SCALE GENOMIC DNA]</scope>
    <source>
        <strain evidence="1">MeCH1-AG</strain>
    </source>
</reference>
<evidence type="ECO:0000313" key="2">
    <source>
        <dbReference type="Proteomes" id="UP001497493"/>
    </source>
</evidence>
<gene>
    <name evidence="1" type="ORF">MECH1_V1_1642</name>
</gene>
<dbReference type="EMBL" id="OZ026884">
    <property type="protein sequence ID" value="CAL1240418.1"/>
    <property type="molecule type" value="Genomic_DNA"/>
</dbReference>
<proteinExistence type="predicted"/>
<accession>A0ABM9NIG6</accession>
<sequence length="98" mass="10965">MKNRLPWRIAWCAVGEIPAENRPCLGDFNRSRAARWISTEKASPGKRESYQICIALYRHGEWIQSDTFRAVAAGAGFRVGGAKPGLPRVRPRLSGRGR</sequence>
<dbReference type="Proteomes" id="UP001497493">
    <property type="component" value="Chromosome"/>
</dbReference>
<name>A0ABM9NIG6_9GAMM</name>